<keyword evidence="11" id="KW-1185">Reference proteome</keyword>
<dbReference type="FunCoup" id="A0A4S2N769">
    <property type="interactions" value="337"/>
</dbReference>
<dbReference type="Pfam" id="PF04106">
    <property type="entry name" value="ATG5_UblB"/>
    <property type="match status" value="1"/>
</dbReference>
<dbReference type="EMBL" id="ML220112">
    <property type="protein sequence ID" value="TGZ85150.1"/>
    <property type="molecule type" value="Genomic_DNA"/>
</dbReference>
<dbReference type="PANTHER" id="PTHR13040">
    <property type="entry name" value="AUTOPHAGY PROTEIN 5"/>
    <property type="match status" value="1"/>
</dbReference>
<dbReference type="Gene3D" id="3.10.20.90">
    <property type="entry name" value="Phosphatidylinositol 3-kinase Catalytic Subunit, Chain A, domain 1"/>
    <property type="match status" value="1"/>
</dbReference>
<dbReference type="InterPro" id="IPR048940">
    <property type="entry name" value="ATG5_HBR"/>
</dbReference>
<evidence type="ECO:0000313" key="10">
    <source>
        <dbReference type="EMBL" id="TGZ85150.1"/>
    </source>
</evidence>
<evidence type="ECO:0000256" key="5">
    <source>
        <dbReference type="ARBA" id="ARBA00023006"/>
    </source>
</evidence>
<dbReference type="PANTHER" id="PTHR13040:SF2">
    <property type="entry name" value="AUTOPHAGY PROTEIN 5"/>
    <property type="match status" value="1"/>
</dbReference>
<dbReference type="Proteomes" id="UP000298138">
    <property type="component" value="Unassembled WGS sequence"/>
</dbReference>
<dbReference type="GO" id="GO:0034274">
    <property type="term" value="C:Atg12-Atg5-Atg16 complex"/>
    <property type="evidence" value="ECO:0007669"/>
    <property type="project" value="TreeGrafter"/>
</dbReference>
<evidence type="ECO:0000256" key="3">
    <source>
        <dbReference type="ARBA" id="ARBA00022499"/>
    </source>
</evidence>
<dbReference type="GO" id="GO:0061908">
    <property type="term" value="C:phagophore"/>
    <property type="evidence" value="ECO:0007669"/>
    <property type="project" value="TreeGrafter"/>
</dbReference>
<dbReference type="InterPro" id="IPR007239">
    <property type="entry name" value="Atg5"/>
</dbReference>
<evidence type="ECO:0000256" key="2">
    <source>
        <dbReference type="ARBA" id="ARBA00006910"/>
    </source>
</evidence>
<comment type="function">
    <text evidence="6">Involved in cytoplasm to vacuole transport (Cvt) and autophagic vesicle formation.</text>
</comment>
<feature type="domain" description="Autophagy protein ATG5 UblB" evidence="7">
    <location>
        <begin position="203"/>
        <end position="288"/>
    </location>
</feature>
<comment type="subunit">
    <text evidence="6">Conjugated with ATG12.</text>
</comment>
<keyword evidence="6" id="KW-0813">Transport</keyword>
<keyword evidence="3 6" id="KW-1017">Isopeptide bond</keyword>
<evidence type="ECO:0000313" key="11">
    <source>
        <dbReference type="Proteomes" id="UP000298138"/>
    </source>
</evidence>
<evidence type="ECO:0000256" key="6">
    <source>
        <dbReference type="RuleBase" id="RU361202"/>
    </source>
</evidence>
<sequence>MSLAAVRRAVWDGSIPCRIDLDPSECRSLEGIDPYFITIPRISYLPIIIPKVYRFFEPHLKDTARAQQNSAWFEFENVPLKWHWPVGVLFDQTTGRDPSHLRHSRIADEDDDVKLPWSLSLRFQNFPTKHLMRLDLPNACHDAWKNTVKEADHVRNGNPNTFMSLSRGDSASLWEAICTHDFEIFWGINEKLLNPPSGPIKFIPCRIYIPSSTRVIQAPCPPYITSSDRDPQTLGLFLHNQLPQLFPSRRSPMIARPVVHGAIVPWTAPVLELAQAAVHADGFLHITIAMVQ</sequence>
<dbReference type="STRING" id="341454.A0A4S2N769"/>
<keyword evidence="5 6" id="KW-0072">Autophagy</keyword>
<proteinExistence type="inferred from homology"/>
<dbReference type="InParanoid" id="A0A4S2N769"/>
<keyword evidence="4 6" id="KW-0832">Ubl conjugation</keyword>
<evidence type="ECO:0000256" key="1">
    <source>
        <dbReference type="ARBA" id="ARBA00004623"/>
    </source>
</evidence>
<dbReference type="GO" id="GO:0034727">
    <property type="term" value="P:piecemeal microautophagy of the nucleus"/>
    <property type="evidence" value="ECO:0007669"/>
    <property type="project" value="TreeGrafter"/>
</dbReference>
<dbReference type="GO" id="GO:0034045">
    <property type="term" value="C:phagophore assembly site membrane"/>
    <property type="evidence" value="ECO:0007669"/>
    <property type="project" value="UniProtKB-SubCell"/>
</dbReference>
<feature type="domain" description="Autophagy protein ATG5 alpha-helical bundle region" evidence="8">
    <location>
        <begin position="138"/>
        <end position="194"/>
    </location>
</feature>
<protein>
    <recommendedName>
        <fullName evidence="6">Autophagy protein 5</fullName>
    </recommendedName>
</protein>
<dbReference type="Gene3D" id="1.10.246.190">
    <property type="entry name" value="Autophagy protein Apg5, helix rich domain"/>
    <property type="match status" value="1"/>
</dbReference>
<dbReference type="InterPro" id="IPR042526">
    <property type="entry name" value="Atg5_HR"/>
</dbReference>
<dbReference type="GO" id="GO:0019776">
    <property type="term" value="F:Atg8-family ligase activity"/>
    <property type="evidence" value="ECO:0007669"/>
    <property type="project" value="TreeGrafter"/>
</dbReference>
<dbReference type="InterPro" id="IPR048939">
    <property type="entry name" value="ATG5_UblA"/>
</dbReference>
<feature type="domain" description="Autophagy protein ATG5 UblA" evidence="9">
    <location>
        <begin position="10"/>
        <end position="123"/>
    </location>
</feature>
<evidence type="ECO:0000259" key="8">
    <source>
        <dbReference type="Pfam" id="PF20637"/>
    </source>
</evidence>
<accession>A0A4S2N769</accession>
<evidence type="ECO:0000259" key="9">
    <source>
        <dbReference type="Pfam" id="PF20638"/>
    </source>
</evidence>
<dbReference type="Pfam" id="PF20637">
    <property type="entry name" value="ATG5_HBR"/>
    <property type="match status" value="1"/>
</dbReference>
<gene>
    <name evidence="10" type="ORF">EX30DRAFT_301904</name>
</gene>
<dbReference type="Gene3D" id="3.10.20.620">
    <property type="match status" value="1"/>
</dbReference>
<dbReference type="InterPro" id="IPR048318">
    <property type="entry name" value="ATG5_UblB"/>
</dbReference>
<dbReference type="Pfam" id="PF20638">
    <property type="entry name" value="ATG5_UblA"/>
    <property type="match status" value="1"/>
</dbReference>
<keyword evidence="6" id="KW-0472">Membrane</keyword>
<organism evidence="10 11">
    <name type="scientific">Ascodesmis nigricans</name>
    <dbReference type="NCBI Taxonomy" id="341454"/>
    <lineage>
        <taxon>Eukaryota</taxon>
        <taxon>Fungi</taxon>
        <taxon>Dikarya</taxon>
        <taxon>Ascomycota</taxon>
        <taxon>Pezizomycotina</taxon>
        <taxon>Pezizomycetes</taxon>
        <taxon>Pezizales</taxon>
        <taxon>Ascodesmidaceae</taxon>
        <taxon>Ascodesmis</taxon>
    </lineage>
</organism>
<reference evidence="10 11" key="1">
    <citation type="submission" date="2019-04" db="EMBL/GenBank/DDBJ databases">
        <title>Comparative genomics and transcriptomics to analyze fruiting body development in filamentous ascomycetes.</title>
        <authorList>
            <consortium name="DOE Joint Genome Institute"/>
            <person name="Lutkenhaus R."/>
            <person name="Traeger S."/>
            <person name="Breuer J."/>
            <person name="Kuo A."/>
            <person name="Lipzen A."/>
            <person name="Pangilinan J."/>
            <person name="Dilworth D."/>
            <person name="Sandor L."/>
            <person name="Poggeler S."/>
            <person name="Barry K."/>
            <person name="Grigoriev I.V."/>
            <person name="Nowrousian M."/>
        </authorList>
    </citation>
    <scope>NUCLEOTIDE SEQUENCE [LARGE SCALE GENOMIC DNA]</scope>
    <source>
        <strain evidence="10 11">CBS 389.68</strain>
    </source>
</reference>
<name>A0A4S2N769_9PEZI</name>
<comment type="similarity">
    <text evidence="2 6">Belongs to the ATG5 family.</text>
</comment>
<dbReference type="GO" id="GO:0005776">
    <property type="term" value="C:autophagosome"/>
    <property type="evidence" value="ECO:0007669"/>
    <property type="project" value="TreeGrafter"/>
</dbReference>
<dbReference type="GO" id="GO:0044233">
    <property type="term" value="C:mitochondria-associated endoplasmic reticulum membrane contact site"/>
    <property type="evidence" value="ECO:0007669"/>
    <property type="project" value="TreeGrafter"/>
</dbReference>
<dbReference type="GO" id="GO:0006995">
    <property type="term" value="P:cellular response to nitrogen starvation"/>
    <property type="evidence" value="ECO:0007669"/>
    <property type="project" value="TreeGrafter"/>
</dbReference>
<dbReference type="GO" id="GO:0000422">
    <property type="term" value="P:autophagy of mitochondrion"/>
    <property type="evidence" value="ECO:0007669"/>
    <property type="project" value="TreeGrafter"/>
</dbReference>
<dbReference type="InterPro" id="IPR042527">
    <property type="entry name" value="Atg5_UblA_dom_sf"/>
</dbReference>
<comment type="subcellular location">
    <subcellularLocation>
        <location evidence="1 6">Preautophagosomal structure membrane</location>
        <topology evidence="1 6">Peripheral membrane protein</topology>
    </subcellularLocation>
</comment>
<evidence type="ECO:0000256" key="4">
    <source>
        <dbReference type="ARBA" id="ARBA00022843"/>
    </source>
</evidence>
<evidence type="ECO:0000259" key="7">
    <source>
        <dbReference type="Pfam" id="PF04106"/>
    </source>
</evidence>
<dbReference type="OrthoDB" id="272162at2759"/>
<dbReference type="AlphaFoldDB" id="A0A4S2N769"/>